<feature type="transmembrane region" description="Helical" evidence="1">
    <location>
        <begin position="6"/>
        <end position="23"/>
    </location>
</feature>
<sequence length="112" mass="12279">MVELFFYGAIISSAVSFYMATLERTRIEGLSSFDNFLSSTSVNMASFIASAFAPVAALLLVLLAATMSFKQPDQLVLGAGIVAGFACVGSPLFFRIIRPKIVQMRRNRDRFL</sequence>
<name>A0A844XXI5_9SPHN</name>
<dbReference type="AlphaFoldDB" id="A0A844XXI5"/>
<reference evidence="2 3" key="1">
    <citation type="submission" date="2019-12" db="EMBL/GenBank/DDBJ databases">
        <title>Genomic-based taxomic classification of the family Erythrobacteraceae.</title>
        <authorList>
            <person name="Xu L."/>
        </authorList>
    </citation>
    <scope>NUCLEOTIDE SEQUENCE [LARGE SCALE GENOMIC DNA]</scope>
    <source>
        <strain evidence="2 3">DSM 16225</strain>
    </source>
</reference>
<keyword evidence="3" id="KW-1185">Reference proteome</keyword>
<organism evidence="2 3">
    <name type="scientific">Qipengyuania gaetbuli</name>
    <dbReference type="NCBI Taxonomy" id="266952"/>
    <lineage>
        <taxon>Bacteria</taxon>
        <taxon>Pseudomonadati</taxon>
        <taxon>Pseudomonadota</taxon>
        <taxon>Alphaproteobacteria</taxon>
        <taxon>Sphingomonadales</taxon>
        <taxon>Erythrobacteraceae</taxon>
        <taxon>Qipengyuania</taxon>
    </lineage>
</organism>
<dbReference type="Proteomes" id="UP000444185">
    <property type="component" value="Unassembled WGS sequence"/>
</dbReference>
<feature type="transmembrane region" description="Helical" evidence="1">
    <location>
        <begin position="75"/>
        <end position="97"/>
    </location>
</feature>
<dbReference type="RefSeq" id="WP_160606802.1">
    <property type="nucleotide sequence ID" value="NZ_JAHVHS010000001.1"/>
</dbReference>
<proteinExistence type="predicted"/>
<dbReference type="EMBL" id="WTYF01000004">
    <property type="protein sequence ID" value="MXO50276.1"/>
    <property type="molecule type" value="Genomic_DNA"/>
</dbReference>
<keyword evidence="1" id="KW-0812">Transmembrane</keyword>
<comment type="caution">
    <text evidence="2">The sequence shown here is derived from an EMBL/GenBank/DDBJ whole genome shotgun (WGS) entry which is preliminary data.</text>
</comment>
<keyword evidence="1" id="KW-1133">Transmembrane helix</keyword>
<evidence type="ECO:0000313" key="3">
    <source>
        <dbReference type="Proteomes" id="UP000444185"/>
    </source>
</evidence>
<gene>
    <name evidence="2" type="ORF">GRI42_03045</name>
</gene>
<protein>
    <submittedName>
        <fullName evidence="2">Uncharacterized protein</fullName>
    </submittedName>
</protein>
<keyword evidence="1" id="KW-0472">Membrane</keyword>
<evidence type="ECO:0000313" key="2">
    <source>
        <dbReference type="EMBL" id="MXO50276.1"/>
    </source>
</evidence>
<evidence type="ECO:0000256" key="1">
    <source>
        <dbReference type="SAM" id="Phobius"/>
    </source>
</evidence>
<accession>A0A844XXI5</accession>
<feature type="transmembrane region" description="Helical" evidence="1">
    <location>
        <begin position="44"/>
        <end position="69"/>
    </location>
</feature>